<evidence type="ECO:0000256" key="2">
    <source>
        <dbReference type="ARBA" id="ARBA00022801"/>
    </source>
</evidence>
<dbReference type="EMBL" id="AJVK01023564">
    <property type="status" value="NOT_ANNOTATED_CDS"/>
    <property type="molecule type" value="Genomic_DNA"/>
</dbReference>
<dbReference type="GO" id="GO:0008408">
    <property type="term" value="F:3'-5' exonuclease activity"/>
    <property type="evidence" value="ECO:0007669"/>
    <property type="project" value="InterPro"/>
</dbReference>
<dbReference type="GO" id="GO:0006139">
    <property type="term" value="P:nucleobase-containing compound metabolic process"/>
    <property type="evidence" value="ECO:0007669"/>
    <property type="project" value="InterPro"/>
</dbReference>
<dbReference type="GO" id="GO:0005737">
    <property type="term" value="C:cytoplasm"/>
    <property type="evidence" value="ECO:0007669"/>
    <property type="project" value="TreeGrafter"/>
</dbReference>
<dbReference type="VEuPathDB" id="VectorBase:PPAPM1_000759"/>
<dbReference type="InterPro" id="IPR002562">
    <property type="entry name" value="3'-5'_exonuclease_dom"/>
</dbReference>
<evidence type="ECO:0000313" key="5">
    <source>
        <dbReference type="Proteomes" id="UP000092462"/>
    </source>
</evidence>
<dbReference type="AlphaFoldDB" id="A0A1B0D3H4"/>
<dbReference type="Proteomes" id="UP000092462">
    <property type="component" value="Unassembled WGS sequence"/>
</dbReference>
<dbReference type="GO" id="GO:0005634">
    <property type="term" value="C:nucleus"/>
    <property type="evidence" value="ECO:0007669"/>
    <property type="project" value="TreeGrafter"/>
</dbReference>
<protein>
    <submittedName>
        <fullName evidence="4">Uncharacterized protein</fullName>
    </submittedName>
</protein>
<dbReference type="SUPFAM" id="SSF53098">
    <property type="entry name" value="Ribonuclease H-like"/>
    <property type="match status" value="1"/>
</dbReference>
<dbReference type="InterPro" id="IPR012337">
    <property type="entry name" value="RNaseH-like_sf"/>
</dbReference>
<keyword evidence="5" id="KW-1185">Reference proteome</keyword>
<dbReference type="PANTHER" id="PTHR13620">
    <property type="entry name" value="3-5 EXONUCLEASE"/>
    <property type="match status" value="1"/>
</dbReference>
<dbReference type="SMART" id="SM00474">
    <property type="entry name" value="35EXOc"/>
    <property type="match status" value="1"/>
</dbReference>
<evidence type="ECO:0000256" key="1">
    <source>
        <dbReference type="ARBA" id="ARBA00022722"/>
    </source>
</evidence>
<accession>A0A1B0D3H4</accession>
<keyword evidence="1" id="KW-0540">Nuclease</keyword>
<dbReference type="PANTHER" id="PTHR13620:SF104">
    <property type="entry name" value="EXONUCLEASE 3'-5' DOMAIN-CONTAINING PROTEIN 2"/>
    <property type="match status" value="1"/>
</dbReference>
<dbReference type="GO" id="GO:0003676">
    <property type="term" value="F:nucleic acid binding"/>
    <property type="evidence" value="ECO:0007669"/>
    <property type="project" value="InterPro"/>
</dbReference>
<proteinExistence type="predicted"/>
<evidence type="ECO:0000256" key="3">
    <source>
        <dbReference type="ARBA" id="ARBA00022839"/>
    </source>
</evidence>
<keyword evidence="2" id="KW-0378">Hydrolase</keyword>
<dbReference type="CDD" id="cd06141">
    <property type="entry name" value="WRN_exo"/>
    <property type="match status" value="1"/>
</dbReference>
<name>A0A1B0D3H4_PHLPP</name>
<evidence type="ECO:0000313" key="4">
    <source>
        <dbReference type="EnsemblMetazoa" id="PPAI001897-PA"/>
    </source>
</evidence>
<organism evidence="4 5">
    <name type="scientific">Phlebotomus papatasi</name>
    <name type="common">Sandfly</name>
    <dbReference type="NCBI Taxonomy" id="29031"/>
    <lineage>
        <taxon>Eukaryota</taxon>
        <taxon>Metazoa</taxon>
        <taxon>Ecdysozoa</taxon>
        <taxon>Arthropoda</taxon>
        <taxon>Hexapoda</taxon>
        <taxon>Insecta</taxon>
        <taxon>Pterygota</taxon>
        <taxon>Neoptera</taxon>
        <taxon>Endopterygota</taxon>
        <taxon>Diptera</taxon>
        <taxon>Nematocera</taxon>
        <taxon>Psychodoidea</taxon>
        <taxon>Psychodidae</taxon>
        <taxon>Phlebotomus</taxon>
        <taxon>Phlebotomus</taxon>
    </lineage>
</organism>
<dbReference type="Gene3D" id="3.30.420.10">
    <property type="entry name" value="Ribonuclease H-like superfamily/Ribonuclease H"/>
    <property type="match status" value="1"/>
</dbReference>
<sequence>MLRDSKINQLQLNLQNLRRLKDEAEEETMLLDSKINQLQLNLQNLRQLNSKLKDDAEREKRPKNIEIASDIDSCNSIIDRLKSCDTEYRALGFDCEWIASGQRRSLVALIQLATASGICGLFRINKIGHVPDTLKDVLKDKTIMKVGVNSALDARYLRMDYNVEMSSVLDLRNIAPEWCFDMGLERMAKKFLNIELDKKSGISYSNWENSELTNEQIDYAAKDAIVGIKLYNYFNKHCDQMTQTAEDCYACMPENLNTNTETTQGLRRRRRRKKKKTAAVV</sequence>
<dbReference type="EnsemblMetazoa" id="PPAI001897-RA">
    <property type="protein sequence ID" value="PPAI001897-PA"/>
    <property type="gene ID" value="PPAI001897"/>
</dbReference>
<reference evidence="4" key="1">
    <citation type="submission" date="2022-08" db="UniProtKB">
        <authorList>
            <consortium name="EnsemblMetazoa"/>
        </authorList>
    </citation>
    <scope>IDENTIFICATION</scope>
    <source>
        <strain evidence="4">Israel</strain>
    </source>
</reference>
<dbReference type="EMBL" id="AJVK01023565">
    <property type="status" value="NOT_ANNOTATED_CDS"/>
    <property type="molecule type" value="Genomic_DNA"/>
</dbReference>
<keyword evidence="3" id="KW-0269">Exonuclease</keyword>
<dbReference type="InterPro" id="IPR036397">
    <property type="entry name" value="RNaseH_sf"/>
</dbReference>
<dbReference type="VEuPathDB" id="VectorBase:PPAI001897"/>
<dbReference type="Pfam" id="PF01612">
    <property type="entry name" value="DNA_pol_A_exo1"/>
    <property type="match status" value="1"/>
</dbReference>
<dbReference type="InterPro" id="IPR051132">
    <property type="entry name" value="3-5_Exonuclease_domain"/>
</dbReference>